<organism evidence="2 3">
    <name type="scientific">Kwoniella mangroviensis CBS 10435</name>
    <dbReference type="NCBI Taxonomy" id="1331196"/>
    <lineage>
        <taxon>Eukaryota</taxon>
        <taxon>Fungi</taxon>
        <taxon>Dikarya</taxon>
        <taxon>Basidiomycota</taxon>
        <taxon>Agaricomycotina</taxon>
        <taxon>Tremellomycetes</taxon>
        <taxon>Tremellales</taxon>
        <taxon>Cryptococcaceae</taxon>
        <taxon>Kwoniella</taxon>
    </lineage>
</organism>
<sequence>MGIVESIRRRSSSFKDTSSIRPIRSRTTTTTSTGYSSRYSSAPTSRFPSPISRTRSDELSSIISRSVQYPNTTSTPSTGEPNSSQSMDLGLARIKSNFSSLSIKLKSHKRLDLNFNQDQDQKKKCGPEGFRSFVQNAKDRNPNYRKEKLQIMKPVSSKDGFGWLMNRKRNDWVDE</sequence>
<evidence type="ECO:0000256" key="1">
    <source>
        <dbReference type="SAM" id="MobiDB-lite"/>
    </source>
</evidence>
<feature type="compositionally biased region" description="Low complexity" evidence="1">
    <location>
        <begin position="17"/>
        <end position="41"/>
    </location>
</feature>
<gene>
    <name evidence="2" type="ORF">L486_07567</name>
</gene>
<protein>
    <submittedName>
        <fullName evidence="2">Uncharacterized protein</fullName>
    </submittedName>
</protein>
<dbReference type="AlphaFoldDB" id="A0A1B9IHL2"/>
<reference evidence="3" key="2">
    <citation type="submission" date="2013-12" db="EMBL/GenBank/DDBJ databases">
        <title>Evolution of pathogenesis and genome organization in the Tremellales.</title>
        <authorList>
            <person name="Cuomo C."/>
            <person name="Litvintseva A."/>
            <person name="Heitman J."/>
            <person name="Chen Y."/>
            <person name="Sun S."/>
            <person name="Springer D."/>
            <person name="Dromer F."/>
            <person name="Young S."/>
            <person name="Zeng Q."/>
            <person name="Chapman S."/>
            <person name="Gujja S."/>
            <person name="Saif S."/>
            <person name="Birren B."/>
        </authorList>
    </citation>
    <scope>NUCLEOTIDE SEQUENCE [LARGE SCALE GENOMIC DNA]</scope>
    <source>
        <strain evidence="3">CBS 10435</strain>
    </source>
</reference>
<proteinExistence type="predicted"/>
<feature type="region of interest" description="Disordered" evidence="1">
    <location>
        <begin position="1"/>
        <end position="90"/>
    </location>
</feature>
<evidence type="ECO:0000313" key="2">
    <source>
        <dbReference type="EMBL" id="OCF54911.1"/>
    </source>
</evidence>
<evidence type="ECO:0000313" key="3">
    <source>
        <dbReference type="Proteomes" id="UP000092583"/>
    </source>
</evidence>
<name>A0A1B9IHL2_9TREE</name>
<dbReference type="Proteomes" id="UP000092583">
    <property type="component" value="Unassembled WGS sequence"/>
</dbReference>
<dbReference type="OrthoDB" id="2565128at2759"/>
<keyword evidence="3" id="KW-1185">Reference proteome</keyword>
<accession>A0A1B9IHL2</accession>
<dbReference type="EMBL" id="KI669468">
    <property type="protein sequence ID" value="OCF54911.1"/>
    <property type="molecule type" value="Genomic_DNA"/>
</dbReference>
<feature type="compositionally biased region" description="Polar residues" evidence="1">
    <location>
        <begin position="42"/>
        <end position="87"/>
    </location>
</feature>
<reference evidence="2 3" key="1">
    <citation type="submission" date="2013-07" db="EMBL/GenBank/DDBJ databases">
        <title>The Genome Sequence of Kwoniella mangroviensis CBS10435.</title>
        <authorList>
            <consortium name="The Broad Institute Genome Sequencing Platform"/>
            <person name="Cuomo C."/>
            <person name="Litvintseva A."/>
            <person name="Chen Y."/>
            <person name="Heitman J."/>
            <person name="Sun S."/>
            <person name="Springer D."/>
            <person name="Dromer F."/>
            <person name="Young S.K."/>
            <person name="Zeng Q."/>
            <person name="Gargeya S."/>
            <person name="Fitzgerald M."/>
            <person name="Abouelleil A."/>
            <person name="Alvarado L."/>
            <person name="Berlin A.M."/>
            <person name="Chapman S.B."/>
            <person name="Dewar J."/>
            <person name="Goldberg J."/>
            <person name="Griggs A."/>
            <person name="Gujja S."/>
            <person name="Hansen M."/>
            <person name="Howarth C."/>
            <person name="Imamovic A."/>
            <person name="Larimer J."/>
            <person name="McCowan C."/>
            <person name="Murphy C."/>
            <person name="Pearson M."/>
            <person name="Priest M."/>
            <person name="Roberts A."/>
            <person name="Saif S."/>
            <person name="Shea T."/>
            <person name="Sykes S."/>
            <person name="Wortman J."/>
            <person name="Nusbaum C."/>
            <person name="Birren B."/>
        </authorList>
    </citation>
    <scope>NUCLEOTIDE SEQUENCE [LARGE SCALE GENOMIC DNA]</scope>
    <source>
        <strain evidence="2 3">CBS 10435</strain>
    </source>
</reference>